<feature type="region of interest" description="Disordered" evidence="1">
    <location>
        <begin position="1"/>
        <end position="30"/>
    </location>
</feature>
<proteinExistence type="predicted"/>
<reference evidence="2 3" key="1">
    <citation type="journal article" date="2018" name="Nat. Ecol. Evol.">
        <title>Shark genomes provide insights into elasmobranch evolution and the origin of vertebrates.</title>
        <authorList>
            <person name="Hara Y"/>
            <person name="Yamaguchi K"/>
            <person name="Onimaru K"/>
            <person name="Kadota M"/>
            <person name="Koyanagi M"/>
            <person name="Keeley SD"/>
            <person name="Tatsumi K"/>
            <person name="Tanaka K"/>
            <person name="Motone F"/>
            <person name="Kageyama Y"/>
            <person name="Nozu R"/>
            <person name="Adachi N"/>
            <person name="Nishimura O"/>
            <person name="Nakagawa R"/>
            <person name="Tanegashima C"/>
            <person name="Kiyatake I"/>
            <person name="Matsumoto R"/>
            <person name="Murakumo K"/>
            <person name="Nishida K"/>
            <person name="Terakita A"/>
            <person name="Kuratani S"/>
            <person name="Sato K"/>
            <person name="Hyodo S Kuraku.S."/>
        </authorList>
    </citation>
    <scope>NUCLEOTIDE SEQUENCE [LARGE SCALE GENOMIC DNA]</scope>
</reference>
<evidence type="ECO:0000313" key="3">
    <source>
        <dbReference type="Proteomes" id="UP000287033"/>
    </source>
</evidence>
<dbReference type="EMBL" id="BEZZ01000999">
    <property type="protein sequence ID" value="GCC37427.1"/>
    <property type="molecule type" value="Genomic_DNA"/>
</dbReference>
<name>A0A401T488_CHIPU</name>
<comment type="caution">
    <text evidence="2">The sequence shown here is derived from an EMBL/GenBank/DDBJ whole genome shotgun (WGS) entry which is preliminary data.</text>
</comment>
<feature type="region of interest" description="Disordered" evidence="1">
    <location>
        <begin position="47"/>
        <end position="75"/>
    </location>
</feature>
<sequence length="75" mass="8395">MRARRAGPVRSPARPRLSVRARTHQVRSFGGREHRRCVHAVARTCGGTHGPWRPGMLVRQEPRDQAMSAGRRTGS</sequence>
<protein>
    <submittedName>
        <fullName evidence="2">Uncharacterized protein</fullName>
    </submittedName>
</protein>
<dbReference type="AlphaFoldDB" id="A0A401T488"/>
<keyword evidence="3" id="KW-1185">Reference proteome</keyword>
<organism evidence="2 3">
    <name type="scientific">Chiloscyllium punctatum</name>
    <name type="common">Brownbanded bambooshark</name>
    <name type="synonym">Hemiscyllium punctatum</name>
    <dbReference type="NCBI Taxonomy" id="137246"/>
    <lineage>
        <taxon>Eukaryota</taxon>
        <taxon>Metazoa</taxon>
        <taxon>Chordata</taxon>
        <taxon>Craniata</taxon>
        <taxon>Vertebrata</taxon>
        <taxon>Chondrichthyes</taxon>
        <taxon>Elasmobranchii</taxon>
        <taxon>Galeomorphii</taxon>
        <taxon>Galeoidea</taxon>
        <taxon>Orectolobiformes</taxon>
        <taxon>Hemiscylliidae</taxon>
        <taxon>Chiloscyllium</taxon>
    </lineage>
</organism>
<dbReference type="Proteomes" id="UP000287033">
    <property type="component" value="Unassembled WGS sequence"/>
</dbReference>
<accession>A0A401T488</accession>
<evidence type="ECO:0000256" key="1">
    <source>
        <dbReference type="SAM" id="MobiDB-lite"/>
    </source>
</evidence>
<evidence type="ECO:0000313" key="2">
    <source>
        <dbReference type="EMBL" id="GCC37427.1"/>
    </source>
</evidence>
<gene>
    <name evidence="2" type="ORF">chiPu_0015931</name>
</gene>